<evidence type="ECO:0000256" key="8">
    <source>
        <dbReference type="SAM" id="Phobius"/>
    </source>
</evidence>
<feature type="transmembrane region" description="Helical" evidence="8">
    <location>
        <begin position="258"/>
        <end position="280"/>
    </location>
</feature>
<dbReference type="PANTHER" id="PTHR30294:SF45">
    <property type="entry name" value="LINEARMYCIN RESISTANCE PERMEASE PROTEIN LNRN"/>
    <property type="match status" value="1"/>
</dbReference>
<feature type="domain" description="ABC transmembrane type-2" evidence="9">
    <location>
        <begin position="148"/>
        <end position="370"/>
    </location>
</feature>
<feature type="transmembrane region" description="Helical" evidence="8">
    <location>
        <begin position="345"/>
        <end position="367"/>
    </location>
</feature>
<organism evidence="10">
    <name type="scientific">Streptococcus anginosus subsp. whileyi</name>
    <dbReference type="NCBI Taxonomy" id="1272910"/>
    <lineage>
        <taxon>Bacteria</taxon>
        <taxon>Bacillati</taxon>
        <taxon>Bacillota</taxon>
        <taxon>Bacilli</taxon>
        <taxon>Lactobacillales</taxon>
        <taxon>Streptococcaceae</taxon>
        <taxon>Streptococcus</taxon>
        <taxon>Streptococcus anginosus group</taxon>
    </lineage>
</organism>
<dbReference type="Gene3D" id="3.40.1710.10">
    <property type="entry name" value="abc type-2 transporter like domain"/>
    <property type="match status" value="1"/>
</dbReference>
<sequence length="372" mass="41310">MISFINILFKKICRKKSSYVTFILLPILTTLLALSLSFTGESAAKIGILDKDKSQVSKQFVSQIKQNEKYDIYTKFDEKQIDNYLKNKTLEAVLVIDKGFGNKVLRGQTQKLNLRAISSSQVTEWFKANANYLLENYNTIGDAAAGDQTIFNNILAHNKKLSYKVRQTTLADLSQSKSVSSTTTGFLLILMLGSASVIYSGILTDKTSQIYNRLTLSKLSRLKYMLSYVCVGLVAYAIQIAIILGMLKVVNISFYIPIWALLTTFLLFSLLVIGFGLFVGAISKNSQQSSQLANLIIMPTSMLAGCLWPLKITPSYMQAIGKLLPQNWVLSIVDVFQSGGTIAAAWPYMTALFAVAAILIVFSSWMLKPIHH</sequence>
<dbReference type="PROSITE" id="PS51012">
    <property type="entry name" value="ABC_TM2"/>
    <property type="match status" value="1"/>
</dbReference>
<protein>
    <submittedName>
        <fullName evidence="10">SagI protein</fullName>
    </submittedName>
</protein>
<keyword evidence="3" id="KW-0813">Transport</keyword>
<comment type="subcellular location">
    <subcellularLocation>
        <location evidence="1">Cell membrane</location>
        <topology evidence="1">Multi-pass membrane protein</topology>
    </subcellularLocation>
</comment>
<evidence type="ECO:0000256" key="7">
    <source>
        <dbReference type="ARBA" id="ARBA00023136"/>
    </source>
</evidence>
<keyword evidence="7 8" id="KW-0472">Membrane</keyword>
<evidence type="ECO:0000259" key="9">
    <source>
        <dbReference type="PROSITE" id="PS51012"/>
    </source>
</evidence>
<dbReference type="EMBL" id="AB839366">
    <property type="protein sequence ID" value="BAO73284.1"/>
    <property type="molecule type" value="Genomic_DNA"/>
</dbReference>
<comment type="similarity">
    <text evidence="2">Belongs to the ABC-2 integral membrane protein family.</text>
</comment>
<keyword evidence="4" id="KW-1003">Cell membrane</keyword>
<feature type="transmembrane region" description="Helical" evidence="8">
    <location>
        <begin position="225"/>
        <end position="246"/>
    </location>
</feature>
<name>A0A024F921_STRAP</name>
<dbReference type="PANTHER" id="PTHR30294">
    <property type="entry name" value="MEMBRANE COMPONENT OF ABC TRANSPORTER YHHJ-RELATED"/>
    <property type="match status" value="1"/>
</dbReference>
<dbReference type="InterPro" id="IPR047817">
    <property type="entry name" value="ABC2_TM_bact-type"/>
</dbReference>
<evidence type="ECO:0000256" key="5">
    <source>
        <dbReference type="ARBA" id="ARBA00022692"/>
    </source>
</evidence>
<dbReference type="Pfam" id="PF12698">
    <property type="entry name" value="ABC2_membrane_3"/>
    <property type="match status" value="1"/>
</dbReference>
<dbReference type="InterPro" id="IPR051449">
    <property type="entry name" value="ABC-2_transporter_component"/>
</dbReference>
<feature type="transmembrane region" description="Helical" evidence="8">
    <location>
        <begin position="292"/>
        <end position="310"/>
    </location>
</feature>
<evidence type="ECO:0000256" key="3">
    <source>
        <dbReference type="ARBA" id="ARBA00022448"/>
    </source>
</evidence>
<evidence type="ECO:0000256" key="6">
    <source>
        <dbReference type="ARBA" id="ARBA00022989"/>
    </source>
</evidence>
<keyword evidence="5 8" id="KW-0812">Transmembrane</keyword>
<evidence type="ECO:0000256" key="2">
    <source>
        <dbReference type="ARBA" id="ARBA00007783"/>
    </source>
</evidence>
<gene>
    <name evidence="10" type="primary">sagI</name>
</gene>
<dbReference type="InterPro" id="IPR013525">
    <property type="entry name" value="ABC2_TM"/>
</dbReference>
<feature type="transmembrane region" description="Helical" evidence="8">
    <location>
        <begin position="185"/>
        <end position="204"/>
    </location>
</feature>
<keyword evidence="6 8" id="KW-1133">Transmembrane helix</keyword>
<proteinExistence type="inferred from homology"/>
<reference evidence="10" key="1">
    <citation type="journal article" date="2014" name="Microbiology">
        <title>A streptolysin S homologue is essential for beta-haemolytic Streptococcus constellatus subsp. constellatus cytotoxicity.</title>
        <authorList>
            <person name="Tabata A."/>
            <person name="Sato Y."/>
            <person name="Maya K."/>
            <person name="Nakano K."/>
            <person name="Kikuchi K."/>
            <person name="Whiley R.A."/>
            <person name="Ohkura K."/>
            <person name="Tomoyasu T."/>
            <person name="Nagamune H."/>
        </authorList>
    </citation>
    <scope>NUCLEOTIDE SEQUENCE</scope>
    <source>
        <strain evidence="10">MAS624</strain>
    </source>
</reference>
<evidence type="ECO:0000313" key="10">
    <source>
        <dbReference type="EMBL" id="BAO73284.1"/>
    </source>
</evidence>
<dbReference type="GO" id="GO:0140359">
    <property type="term" value="F:ABC-type transporter activity"/>
    <property type="evidence" value="ECO:0007669"/>
    <property type="project" value="InterPro"/>
</dbReference>
<dbReference type="GO" id="GO:0005886">
    <property type="term" value="C:plasma membrane"/>
    <property type="evidence" value="ECO:0007669"/>
    <property type="project" value="UniProtKB-SubCell"/>
</dbReference>
<dbReference type="AlphaFoldDB" id="A0A024F921"/>
<evidence type="ECO:0000256" key="1">
    <source>
        <dbReference type="ARBA" id="ARBA00004651"/>
    </source>
</evidence>
<accession>A0A024F921</accession>
<evidence type="ECO:0000256" key="4">
    <source>
        <dbReference type="ARBA" id="ARBA00022475"/>
    </source>
</evidence>